<feature type="transmembrane region" description="Helical" evidence="7">
    <location>
        <begin position="252"/>
        <end position="274"/>
    </location>
</feature>
<dbReference type="InterPro" id="IPR039421">
    <property type="entry name" value="Type_1_exporter"/>
</dbReference>
<evidence type="ECO:0000256" key="7">
    <source>
        <dbReference type="SAM" id="Phobius"/>
    </source>
</evidence>
<reference evidence="10 11" key="1">
    <citation type="submission" date="2020-03" db="EMBL/GenBank/DDBJ databases">
        <title>Two novel Motilibacter sp.</title>
        <authorList>
            <person name="Liu S."/>
        </authorList>
    </citation>
    <scope>NUCLEOTIDE SEQUENCE [LARGE SCALE GENOMIC DNA]</scope>
    <source>
        <strain evidence="10 11">E257</strain>
    </source>
</reference>
<dbReference type="InterPro" id="IPR017871">
    <property type="entry name" value="ABC_transporter-like_CS"/>
</dbReference>
<proteinExistence type="predicted"/>
<evidence type="ECO:0000256" key="2">
    <source>
        <dbReference type="ARBA" id="ARBA00022692"/>
    </source>
</evidence>
<dbReference type="PANTHER" id="PTHR43394:SF1">
    <property type="entry name" value="ATP-BINDING CASSETTE SUB-FAMILY B MEMBER 10, MITOCHONDRIAL"/>
    <property type="match status" value="1"/>
</dbReference>
<evidence type="ECO:0000259" key="9">
    <source>
        <dbReference type="PROSITE" id="PS50929"/>
    </source>
</evidence>
<dbReference type="Proteomes" id="UP000800981">
    <property type="component" value="Unassembled WGS sequence"/>
</dbReference>
<keyword evidence="3" id="KW-0547">Nucleotide-binding</keyword>
<feature type="domain" description="ABC transmembrane type-1" evidence="9">
    <location>
        <begin position="34"/>
        <end position="313"/>
    </location>
</feature>
<sequence length="592" mass="62649">MEHKCSTGAVPLLPRFPRLLVLRDVVRPHRRALAIGLGLGLLSTSTALATPMVTKGVLDSIDSRAGLTGPVLGLLALLVAGTSIALAQWILLGTVAERVVLAARTSLVRRFLGATVRDVTRHAPGELVTRVTSDTVLLREAASSAVVGLINAVVGLVGTFVLMAVLDLVLLGVTLATVVVVVVLFALLMPTIARAEQASQEALGRLGAELEGAVRALRTVKASRAEDRQAERIVGLAQESARHSLRSVRASAFAWSISWSGVQLAVIVILAVGAARVSNGALAVSSLIAFLLYAFQLMGPITELSQNVTALQSGLAAAERIREADAMELEQKPERRFATSASWDRPRNGPVLELRGLHARYDEGGEVLSGIDLVVPRRGHLAVVGPSGAGKTTLISLLMRFLEPSGGEVMLDGRPYRSLSVGEVRSRFAYVEQDAPLVPGTVRDNLLLSAPDATEAEIDAALRAVQLDGTVAALEHGLDTLVSPTSLSGGERQRVAVARALLRLPDVLLLDEATAQVDPLTEAAIARGIRLAAERGAVVTIAHRLSTVVDADEIVVLERGRVRARGTHAQLLVEDELYRGFVEALRMAPVAV</sequence>
<dbReference type="EMBL" id="JAANNP010000001">
    <property type="protein sequence ID" value="NHC12642.1"/>
    <property type="molecule type" value="Genomic_DNA"/>
</dbReference>
<feature type="transmembrane region" description="Helical" evidence="7">
    <location>
        <begin position="71"/>
        <end position="92"/>
    </location>
</feature>
<comment type="subcellular location">
    <subcellularLocation>
        <location evidence="1">Cell membrane</location>
        <topology evidence="1">Multi-pass membrane protein</topology>
    </subcellularLocation>
</comment>
<gene>
    <name evidence="10" type="ORF">G9H71_02450</name>
</gene>
<dbReference type="RefSeq" id="WP_166277245.1">
    <property type="nucleotide sequence ID" value="NZ_JAANNP010000001.1"/>
</dbReference>
<feature type="domain" description="ABC transporter" evidence="8">
    <location>
        <begin position="352"/>
        <end position="584"/>
    </location>
</feature>
<feature type="transmembrane region" description="Helical" evidence="7">
    <location>
        <begin position="32"/>
        <end position="51"/>
    </location>
</feature>
<comment type="caution">
    <text evidence="10">The sequence shown here is derived from an EMBL/GenBank/DDBJ whole genome shotgun (WGS) entry which is preliminary data.</text>
</comment>
<keyword evidence="5 7" id="KW-1133">Transmembrane helix</keyword>
<evidence type="ECO:0000256" key="6">
    <source>
        <dbReference type="ARBA" id="ARBA00023136"/>
    </source>
</evidence>
<evidence type="ECO:0000259" key="8">
    <source>
        <dbReference type="PROSITE" id="PS50893"/>
    </source>
</evidence>
<dbReference type="InterPro" id="IPR003439">
    <property type="entry name" value="ABC_transporter-like_ATP-bd"/>
</dbReference>
<protein>
    <submittedName>
        <fullName evidence="10">ABC transporter ATP-binding protein</fullName>
    </submittedName>
</protein>
<dbReference type="InterPro" id="IPR027417">
    <property type="entry name" value="P-loop_NTPase"/>
</dbReference>
<dbReference type="Pfam" id="PF00005">
    <property type="entry name" value="ABC_tran"/>
    <property type="match status" value="1"/>
</dbReference>
<organism evidence="10 11">
    <name type="scientific">Motilibacter deserti</name>
    <dbReference type="NCBI Taxonomy" id="2714956"/>
    <lineage>
        <taxon>Bacteria</taxon>
        <taxon>Bacillati</taxon>
        <taxon>Actinomycetota</taxon>
        <taxon>Actinomycetes</taxon>
        <taxon>Motilibacterales</taxon>
        <taxon>Motilibacteraceae</taxon>
        <taxon>Motilibacter</taxon>
    </lineage>
</organism>
<evidence type="ECO:0000256" key="3">
    <source>
        <dbReference type="ARBA" id="ARBA00022741"/>
    </source>
</evidence>
<dbReference type="Gene3D" id="3.40.50.300">
    <property type="entry name" value="P-loop containing nucleotide triphosphate hydrolases"/>
    <property type="match status" value="1"/>
</dbReference>
<dbReference type="PROSITE" id="PS50893">
    <property type="entry name" value="ABC_TRANSPORTER_2"/>
    <property type="match status" value="1"/>
</dbReference>
<dbReference type="Gene3D" id="1.20.1560.10">
    <property type="entry name" value="ABC transporter type 1, transmembrane domain"/>
    <property type="match status" value="1"/>
</dbReference>
<feature type="transmembrane region" description="Helical" evidence="7">
    <location>
        <begin position="141"/>
        <end position="162"/>
    </location>
</feature>
<feature type="transmembrane region" description="Helical" evidence="7">
    <location>
        <begin position="168"/>
        <end position="189"/>
    </location>
</feature>
<keyword evidence="4 10" id="KW-0067">ATP-binding</keyword>
<keyword evidence="11" id="KW-1185">Reference proteome</keyword>
<dbReference type="PROSITE" id="PS50929">
    <property type="entry name" value="ABC_TM1F"/>
    <property type="match status" value="1"/>
</dbReference>
<dbReference type="GO" id="GO:0005524">
    <property type="term" value="F:ATP binding"/>
    <property type="evidence" value="ECO:0007669"/>
    <property type="project" value="UniProtKB-KW"/>
</dbReference>
<dbReference type="SMART" id="SM00382">
    <property type="entry name" value="AAA"/>
    <property type="match status" value="1"/>
</dbReference>
<dbReference type="InterPro" id="IPR011527">
    <property type="entry name" value="ABC1_TM_dom"/>
</dbReference>
<evidence type="ECO:0000313" key="10">
    <source>
        <dbReference type="EMBL" id="NHC12642.1"/>
    </source>
</evidence>
<dbReference type="InterPro" id="IPR003593">
    <property type="entry name" value="AAA+_ATPase"/>
</dbReference>
<evidence type="ECO:0000256" key="5">
    <source>
        <dbReference type="ARBA" id="ARBA00022989"/>
    </source>
</evidence>
<dbReference type="Pfam" id="PF00664">
    <property type="entry name" value="ABC_membrane"/>
    <property type="match status" value="1"/>
</dbReference>
<dbReference type="PANTHER" id="PTHR43394">
    <property type="entry name" value="ATP-DEPENDENT PERMEASE MDL1, MITOCHONDRIAL"/>
    <property type="match status" value="1"/>
</dbReference>
<evidence type="ECO:0000256" key="1">
    <source>
        <dbReference type="ARBA" id="ARBA00004651"/>
    </source>
</evidence>
<accession>A0ABX0GP78</accession>
<dbReference type="InterPro" id="IPR036640">
    <property type="entry name" value="ABC1_TM_sf"/>
</dbReference>
<dbReference type="CDD" id="cd18551">
    <property type="entry name" value="ABC_6TM_LmrA_like"/>
    <property type="match status" value="1"/>
</dbReference>
<dbReference type="SUPFAM" id="SSF90123">
    <property type="entry name" value="ABC transporter transmembrane region"/>
    <property type="match status" value="1"/>
</dbReference>
<keyword evidence="2 7" id="KW-0812">Transmembrane</keyword>
<dbReference type="SUPFAM" id="SSF52540">
    <property type="entry name" value="P-loop containing nucleoside triphosphate hydrolases"/>
    <property type="match status" value="1"/>
</dbReference>
<name>A0ABX0GP78_9ACTN</name>
<keyword evidence="6 7" id="KW-0472">Membrane</keyword>
<evidence type="ECO:0000313" key="11">
    <source>
        <dbReference type="Proteomes" id="UP000800981"/>
    </source>
</evidence>
<evidence type="ECO:0000256" key="4">
    <source>
        <dbReference type="ARBA" id="ARBA00022840"/>
    </source>
</evidence>
<dbReference type="PROSITE" id="PS00211">
    <property type="entry name" value="ABC_TRANSPORTER_1"/>
    <property type="match status" value="1"/>
</dbReference>